<feature type="region of interest" description="Disordered" evidence="13">
    <location>
        <begin position="3218"/>
        <end position="3237"/>
    </location>
</feature>
<evidence type="ECO:0000256" key="11">
    <source>
        <dbReference type="PROSITE-ProRule" id="PRU00235"/>
    </source>
</evidence>
<keyword evidence="4 14" id="KW-0732">Signal</keyword>
<keyword evidence="5" id="KW-0677">Repeat</keyword>
<keyword evidence="3" id="KW-0479">Metal-binding</keyword>
<gene>
    <name evidence="16" type="ORF">CYMTET_23392</name>
</gene>
<dbReference type="InterPro" id="IPR000209">
    <property type="entry name" value="Peptidase_S8/S53_dom"/>
</dbReference>
<feature type="chain" id="PRO_5042174339" description="PA14 domain-containing protein" evidence="14">
    <location>
        <begin position="25"/>
        <end position="3589"/>
    </location>
</feature>
<evidence type="ECO:0000256" key="10">
    <source>
        <dbReference type="ARBA" id="ARBA00023180"/>
    </source>
</evidence>
<dbReference type="SUPFAM" id="SSF56496">
    <property type="entry name" value="Fibrinogen C-terminal domain-like"/>
    <property type="match status" value="1"/>
</dbReference>
<sequence length="3589" mass="376761">MQLAQRHGLLYLLTGLVVFKNAFAVRPDTAFDASLRLRSGPPRLLVELHKTSGTQRRRSLLETGSSKLPGAKVLFTGNRSGIEVFEVPNEADMAKVTEELLAMPEVKHVEVDHAVHAVDAPNDERWSELWGLRKIALSAVEDRDGLQGAWATTLGSKEVLVAVVDTGVDYSHPDLILNMWINSGEIPGDGVDNDENGYVDDVHGYDFVNEDADPFDDNQHGTHCAGVIGAAGNNSLGVIGVAPRVRLMALKFLSGSGTGYVSDVIRAMEYALAMGAHITSHSWGGLSEPSSALSAVIDSAAAAGQLFVAAAGNEQADLDATPLYPAAFPQSAVITVAASTSSDTLSYFSNFGAASVDLLAPGSSILSTVPGGGYLPASGTSMAAAHVAGAAALLLAVDPELSGEQLKRLLLDSTDPLLGARTICASEGRLNVGRAIARLKDDPTIRGTTSHDSLPDSGHEGVHVPAEESSLTGTIASLASSSYSSGATLDSSETFQWYGLAEEAVSASPEPPTPCPLTSTAQQFVQEASAVVAPLPDLYPFIDGTASNKIADGGGDMYDNANYINVGAVGHALATRLAYTQSVRGARQAGSGDITYLTYKVASRHGTVWLAAFDSESGGIRTFHTSGNNGADGFGSAAYGSLGESAPGSGWFGWYKRVAGTSDPSINHLIIAPRGDWIHSASTDTNNDLHTVSAPLPSSTGGVPRLYYLLWAGQSGGLGVSYTTAQFRAVLAGFVERVLVQSCLPPPPPSPPPSPPPPSPSPPYPPPLPPSPPTVPSPPPAPPSPQTPAAPSALVVHLDAAELPTVTLRPGESHTELVVVYNDGEREVGLHAALQELETSAATSGSKRRLLRSTGFRHHESAKPAVDRRSAMLIVDPATLYPTADFISEGGGRCRWTDTLPGNALRNTPHTIVMALTFNSGGYGGTREWLLNVGHVGSGAEHWLWRGGSVIQFGTWTASGSHPQITNADIGSATATLATVWDGSTYTLYIDGVVAASSSTTSFDIRSGDLRIGITAHNPTDFGGCIHQLWIYRRSLSPGQVLAVSNNMSPVTQSPTTLTPSMEPPPPYCRSTGDPHFRTYSGRRFDFHGVGEYALLNLTGGAHPMQLHACQQDAAPRWTGAAANTMLAIRLEGPNATTLLVRPQHPAPGVNVTASPVPLEELSGVSVTEAVVGSGRRATTRTLITLPSGLQVAAQSWGSSRGGATKLFLSVYVQLPRVGAAREGGAFQGEGLCGPVEYDGMGYDTSDDLAYDSAALFASWKVAHEASLFRAGGVNLCSGNSYFEVPTRQEVDDRLAEHNLTRIQVEGECAAVCADKVEECVEDAALTGDVAGIVNESLAACGMNDEMEEKQRVDEGTYSVAPTAAPTQTPPPPPSLPPPPSPPPSSTSPTASPTTSSPTTTHPTISPTATPTGPPTAVCQVASVLAACRAWAVWSKHHNGCLAYYQGLGVGVYGCAMCGSTSRAYGACELAECRAACRDLYAGSSFNHRAAQSECISACGKYDQLWQSYEATTTRSPITAAPSMEPPPPYCRSTGDPHFRTYSGRRFDFHGVGEYALLNLTGGAHPMQLHACQQDAAPRWTGAAANTMLAIRLEGPNATTLLVRPQHPAPGVNVTASPVPLEELSGVSVTEAVVGSGRRATTRTLITLPSGLQVAAQSWGSSRGGATKLFLSVYVQLPRVGAAREGGAFQGEGLCGPVEYDGMGYDTSDDLAYDSAALFASWKVAHEASLFRAGGVNLCSGNSYFEVPTRQEVDDRLAEHNLTRIQVEGECAAVCADKVEECVEDAALTGDVAGIVNESLAACGMNDEMEEKQRVDEGTYSVAPTAAPTQTPPPPPSLPPPPSPPPPCGTFTEEQLTVAAALLSPSTFNSHCMPTNCIDGDFTTSLACESGTSLCHSTSRVPNPYLRLDLRDAANVTRAVVYNRLDCCRDRLARFEIWVGDDADSPTANTRCFSGAAAAQAVRVDAPCPAGPLQGRYVYLLLPGSDRILNVLEVEVHAAVVEPCPLPPVPPAPLPLLPCDANNLQPSELFNGAFDLEHTSATFVPCGASGYSVCLQRSARLPDPPTAGARSVTLGDDSSSALNIGSSFTFFGSSYTSLHIGSNGYLTFGAGDTTFEESIAIHFRVPRISVLFDDLAPSTVRYEVLDSGLESTRLVVTWQQVAEYGASSGSNTFQAALYLRTGWIKLSWDVVSVRDALVGVSSGAPPATFIMTDLTASANCSATASLAHSPPPPHTQPSPPPTSPNQPPPSSPPPPALPLSPPSGAFSIFATGNNNYGQLGDGTTISKSTPVRVMSAFDIASVAAGDAHTVFITSRGEAYAAGYNGCGQLGDGTFTSRSTPVQVMSAYPVSSAAAGGSGLLSTIAHTVFITSGGEAYAVGCNNVGQLGDGTTYQRRSTPVQVMSAYTVSSVAAGGYSGNTVFITHDGQVYATGENSYGQLGDGTTTRKSTPVQVMSGYTVSRAAAGWYHTIFLTSDGHAYAVGANGFGQLGDGTATSRSTPVRVMSAYTVSSVAAGDHHTIFLTSTGQAYSTGANMHGQLGDGTQISKETPVQVMGAHIVSSVATGSASGHTVFITAGGEAFSSGITVPVQVMSAYTLSGAVVSGRHTFYLAQLSATPTRSPTAPPTSTPSITPSTASPTAQPPSPSPPPPCPSPPAYLQWLHLSELSSTIPPGGQMSLLVTYTAPAELPAGTYLAAVSIDGSTSERVTGLPAGYLARLHIVPSECGLPPPVEPTRRRHLAQSAGPDTCGHLPVIIRDFSKTHPDFLAFSGRGEQGAVHSVLGPDRKPVLTTENSLAFFTSPTNFDQWYRDVPGVNVRAGPGALSMTEAADGTWSFYDSSFFPVDGLGGGNEGMRHNYLFTLESHTSFLYNGGERFEFRGDDDIWVFINNTLVIDLGGVHPEQVARVDLDDLGLERGEKYPLDLFFAERQCCNSNFKVTSTIECLAGTLPPTEAPTTTDYTFPPSTMQTSVQVTEFVDADAETRGPLPTYRRMDWGGAAQGVQFIARVRFEHSSDLNAAEVLALLSVETGEALTVEPDGVCHGLEHVVRGAVWLADPWRSQNTTFTITVGHGTATSSATYPHRPAAELHAMDTLSTAYGDCTYKEEALVVAVFSGAVAGLTPESFVVGAGAAVQHVGLVAGTSTYYHVVVRFDTGFFGGVEVGLPEGAVADLAGRPVLPAQPLLLYRYDQLPLSLLSTYRINHNQFPAYTVPAPPLPAPPRPAPWSPPKPVGAGPGAQGSSMRSCHAWLGGGANVSGPYEVLREGAPGGGRGSWVHCEQEVAGGGWDLVSVVHAGKRRSAGLFGSTHCADIHAPFCLGNINLGAGPDEALASMPDLELLVQSLEDPTVWAIFTNFSTSPGSHGLLVDYATLRRRVQSSGGCGYGTAYGACNARQQHDRHLALANWSGWTPPEHQQLYTYTRYGGWWVVTEAASCARLFSVYYWSSNNFADCPVQHTPRRIALFVRSKAYSDAAYPLPPPSAGGLLPPRTPQMHHLPPQSLGGPPPVTSELMQQFMYSHSGGWAGVAEVIRISTGSVTECAAACHQDATCGGFSRSHATGECSLYAELTSTSHTWSSEHEAYTRAEDTAST</sequence>
<dbReference type="InterPro" id="IPR006585">
    <property type="entry name" value="FTP1"/>
</dbReference>
<feature type="compositionally biased region" description="Pro residues" evidence="13">
    <location>
        <begin position="1368"/>
        <end position="1386"/>
    </location>
</feature>
<dbReference type="PROSITE" id="PS00626">
    <property type="entry name" value="RCC1_2"/>
    <property type="match status" value="2"/>
</dbReference>
<dbReference type="InterPro" id="IPR011658">
    <property type="entry name" value="PA14_dom"/>
</dbReference>
<feature type="active site" description="Charge relay system" evidence="12">
    <location>
        <position position="220"/>
    </location>
</feature>
<feature type="compositionally biased region" description="Pro residues" evidence="13">
    <location>
        <begin position="745"/>
        <end position="788"/>
    </location>
</feature>
<evidence type="ECO:0000259" key="15">
    <source>
        <dbReference type="PROSITE" id="PS51820"/>
    </source>
</evidence>
<dbReference type="Pfam" id="PF25390">
    <property type="entry name" value="WD40_RLD"/>
    <property type="match status" value="1"/>
</dbReference>
<dbReference type="InterPro" id="IPR013320">
    <property type="entry name" value="ConA-like_dom_sf"/>
</dbReference>
<dbReference type="SUPFAM" id="SSF52743">
    <property type="entry name" value="Subtilisin-like"/>
    <property type="match status" value="1"/>
</dbReference>
<dbReference type="NCBIfam" id="TIGR02148">
    <property type="entry name" value="Fibro_Slime"/>
    <property type="match status" value="1"/>
</dbReference>
<dbReference type="PANTHER" id="PTHR46207">
    <property type="entry name" value="PROTEIN RCC2"/>
    <property type="match status" value="1"/>
</dbReference>
<dbReference type="InterPro" id="IPR015500">
    <property type="entry name" value="Peptidase_S8_subtilisin-rel"/>
</dbReference>
<dbReference type="Gene3D" id="2.60.120.200">
    <property type="match status" value="1"/>
</dbReference>
<keyword evidence="7 12" id="KW-0720">Serine protease</keyword>
<dbReference type="Pfam" id="PF22633">
    <property type="entry name" value="F5_F8_type_C_2"/>
    <property type="match status" value="1"/>
</dbReference>
<feature type="region of interest" description="Disordered" evidence="13">
    <location>
        <begin position="1823"/>
        <end position="1850"/>
    </location>
</feature>
<dbReference type="Gene3D" id="2.130.10.30">
    <property type="entry name" value="Regulator of chromosome condensation 1/beta-lactamase-inhibitor protein II"/>
    <property type="match status" value="2"/>
</dbReference>
<dbReference type="SUPFAM" id="SSF50985">
    <property type="entry name" value="RCC1/BLIP-II"/>
    <property type="match status" value="1"/>
</dbReference>
<dbReference type="Pfam" id="PF00082">
    <property type="entry name" value="Peptidase_S8"/>
    <property type="match status" value="1"/>
</dbReference>
<feature type="region of interest" description="Disordered" evidence="13">
    <location>
        <begin position="1361"/>
        <end position="1413"/>
    </location>
</feature>
<feature type="signal peptide" evidence="14">
    <location>
        <begin position="1"/>
        <end position="24"/>
    </location>
</feature>
<dbReference type="GO" id="GO:0006508">
    <property type="term" value="P:proteolysis"/>
    <property type="evidence" value="ECO:0007669"/>
    <property type="project" value="UniProtKB-KW"/>
</dbReference>
<evidence type="ECO:0000256" key="2">
    <source>
        <dbReference type="ARBA" id="ARBA00022670"/>
    </source>
</evidence>
<comment type="similarity">
    <text evidence="12">Belongs to the peptidase S8 family.</text>
</comment>
<dbReference type="InterPro" id="IPR058923">
    <property type="entry name" value="RCC1-like_dom"/>
</dbReference>
<dbReference type="GO" id="GO:0004252">
    <property type="term" value="F:serine-type endopeptidase activity"/>
    <property type="evidence" value="ECO:0007669"/>
    <property type="project" value="UniProtKB-UniRule"/>
</dbReference>
<evidence type="ECO:0000256" key="13">
    <source>
        <dbReference type="SAM" id="MobiDB-lite"/>
    </source>
</evidence>
<dbReference type="InterPro" id="IPR036852">
    <property type="entry name" value="Peptidase_S8/S53_dom_sf"/>
</dbReference>
<keyword evidence="9" id="KW-1015">Disulfide bond</keyword>
<feature type="compositionally biased region" description="Pro residues" evidence="13">
    <location>
        <begin position="2229"/>
        <end position="2261"/>
    </location>
</feature>
<dbReference type="InterPro" id="IPR008979">
    <property type="entry name" value="Galactose-bd-like_sf"/>
</dbReference>
<feature type="region of interest" description="Disordered" evidence="13">
    <location>
        <begin position="2222"/>
        <end position="2263"/>
    </location>
</feature>
<feature type="active site" description="Charge relay system" evidence="12">
    <location>
        <position position="381"/>
    </location>
</feature>
<feature type="compositionally biased region" description="Pro residues" evidence="13">
    <location>
        <begin position="1830"/>
        <end position="1848"/>
    </location>
</feature>
<dbReference type="CDD" id="cd07473">
    <property type="entry name" value="Peptidases_S8_Subtilisin_like"/>
    <property type="match status" value="1"/>
</dbReference>
<dbReference type="PROSITE" id="PS51892">
    <property type="entry name" value="SUBTILASE"/>
    <property type="match status" value="1"/>
</dbReference>
<evidence type="ECO:0000256" key="12">
    <source>
        <dbReference type="PROSITE-ProRule" id="PRU01240"/>
    </source>
</evidence>
<evidence type="ECO:0000256" key="3">
    <source>
        <dbReference type="ARBA" id="ARBA00022723"/>
    </source>
</evidence>
<name>A0AAE0L149_9CHLO</name>
<reference evidence="16 17" key="1">
    <citation type="journal article" date="2015" name="Genome Biol. Evol.">
        <title>Comparative Genomics of a Bacterivorous Green Alga Reveals Evolutionary Causalities and Consequences of Phago-Mixotrophic Mode of Nutrition.</title>
        <authorList>
            <person name="Burns J.A."/>
            <person name="Paasch A."/>
            <person name="Narechania A."/>
            <person name="Kim E."/>
        </authorList>
    </citation>
    <scope>NUCLEOTIDE SEQUENCE [LARGE SCALE GENOMIC DNA]</scope>
    <source>
        <strain evidence="16 17">PLY_AMNH</strain>
    </source>
</reference>
<feature type="repeat" description="RCC1" evidence="11">
    <location>
        <begin position="2476"/>
        <end position="2525"/>
    </location>
</feature>
<feature type="repeat" description="RCC1" evidence="11">
    <location>
        <begin position="2266"/>
        <end position="2315"/>
    </location>
</feature>
<keyword evidence="2 12" id="KW-0645">Protease</keyword>
<dbReference type="InterPro" id="IPR036056">
    <property type="entry name" value="Fibrinogen-like_C"/>
</dbReference>
<dbReference type="InterPro" id="IPR037524">
    <property type="entry name" value="PA14/GLEYA"/>
</dbReference>
<feature type="repeat" description="RCC1" evidence="11">
    <location>
        <begin position="2373"/>
        <end position="2423"/>
    </location>
</feature>
<feature type="active site" description="Charge relay system" evidence="12">
    <location>
        <position position="165"/>
    </location>
</feature>
<dbReference type="Pfam" id="PF13385">
    <property type="entry name" value="Laminin_G_3"/>
    <property type="match status" value="1"/>
</dbReference>
<dbReference type="InterPro" id="IPR028641">
    <property type="entry name" value="RCC2"/>
</dbReference>
<dbReference type="SUPFAM" id="SSF49899">
    <property type="entry name" value="Concanavalin A-like lectins/glucanases"/>
    <property type="match status" value="1"/>
</dbReference>
<dbReference type="InterPro" id="IPR023827">
    <property type="entry name" value="Peptidase_S8_Asp-AS"/>
</dbReference>
<feature type="compositionally biased region" description="Pro residues" evidence="13">
    <location>
        <begin position="2640"/>
        <end position="2653"/>
    </location>
</feature>
<dbReference type="SMART" id="SM00607">
    <property type="entry name" value="FTP"/>
    <property type="match status" value="1"/>
</dbReference>
<organism evidence="16 17">
    <name type="scientific">Cymbomonas tetramitiformis</name>
    <dbReference type="NCBI Taxonomy" id="36881"/>
    <lineage>
        <taxon>Eukaryota</taxon>
        <taxon>Viridiplantae</taxon>
        <taxon>Chlorophyta</taxon>
        <taxon>Pyramimonadophyceae</taxon>
        <taxon>Pyramimonadales</taxon>
        <taxon>Pyramimonadaceae</taxon>
        <taxon>Cymbomonas</taxon>
    </lineage>
</organism>
<feature type="repeat" description="RCC1" evidence="11">
    <location>
        <begin position="2316"/>
        <end position="2365"/>
    </location>
</feature>
<evidence type="ECO:0000256" key="1">
    <source>
        <dbReference type="ARBA" id="ARBA00008709"/>
    </source>
</evidence>
<protein>
    <recommendedName>
        <fullName evidence="15">PA14 domain-containing protein</fullName>
    </recommendedName>
</protein>
<dbReference type="EMBL" id="LGRX02012030">
    <property type="protein sequence ID" value="KAK3268082.1"/>
    <property type="molecule type" value="Genomic_DNA"/>
</dbReference>
<dbReference type="PROSITE" id="PS50012">
    <property type="entry name" value="RCC1_3"/>
    <property type="match status" value="6"/>
</dbReference>
<feature type="region of interest" description="Disordered" evidence="13">
    <location>
        <begin position="745"/>
        <end position="791"/>
    </location>
</feature>
<dbReference type="Proteomes" id="UP001190700">
    <property type="component" value="Unassembled WGS sequence"/>
</dbReference>
<evidence type="ECO:0000256" key="6">
    <source>
        <dbReference type="ARBA" id="ARBA00022801"/>
    </source>
</evidence>
<comment type="similarity">
    <text evidence="1">Belongs to the prespore-cell-inducing factor family.</text>
</comment>
<dbReference type="Gene3D" id="3.40.50.200">
    <property type="entry name" value="Peptidase S8/S53 domain"/>
    <property type="match status" value="1"/>
</dbReference>
<dbReference type="SUPFAM" id="SSF49785">
    <property type="entry name" value="Galactose-binding domain-like"/>
    <property type="match status" value="1"/>
</dbReference>
<dbReference type="InterPro" id="IPR009091">
    <property type="entry name" value="RCC1/BLIP-II"/>
</dbReference>
<evidence type="ECO:0000256" key="8">
    <source>
        <dbReference type="ARBA" id="ARBA00022837"/>
    </source>
</evidence>
<keyword evidence="6 12" id="KW-0378">Hydrolase</keyword>
<feature type="compositionally biased region" description="Low complexity" evidence="13">
    <location>
        <begin position="2628"/>
        <end position="2639"/>
    </location>
</feature>
<dbReference type="InterPro" id="IPR000408">
    <property type="entry name" value="Reg_chr_condens"/>
</dbReference>
<comment type="caution">
    <text evidence="16">The sequence shown here is derived from an EMBL/GenBank/DDBJ whole genome shotgun (WGS) entry which is preliminary data.</text>
</comment>
<feature type="compositionally biased region" description="Pro residues" evidence="13">
    <location>
        <begin position="3218"/>
        <end position="3229"/>
    </location>
</feature>
<proteinExistence type="inferred from homology"/>
<evidence type="ECO:0000256" key="9">
    <source>
        <dbReference type="ARBA" id="ARBA00023157"/>
    </source>
</evidence>
<keyword evidence="10" id="KW-0325">Glycoprotein</keyword>
<dbReference type="GO" id="GO:0016020">
    <property type="term" value="C:membrane"/>
    <property type="evidence" value="ECO:0007669"/>
    <property type="project" value="TreeGrafter"/>
</dbReference>
<dbReference type="InterPro" id="IPR022398">
    <property type="entry name" value="Peptidase_S8_His-AS"/>
</dbReference>
<evidence type="ECO:0000256" key="5">
    <source>
        <dbReference type="ARBA" id="ARBA00022737"/>
    </source>
</evidence>
<dbReference type="Pfam" id="PF07691">
    <property type="entry name" value="PA14"/>
    <property type="match status" value="1"/>
</dbReference>
<feature type="compositionally biased region" description="Low complexity" evidence="13">
    <location>
        <begin position="1387"/>
        <end position="1411"/>
    </location>
</feature>
<feature type="repeat" description="RCC1" evidence="11">
    <location>
        <begin position="2426"/>
        <end position="2475"/>
    </location>
</feature>
<dbReference type="GO" id="GO:0046872">
    <property type="term" value="F:metal ion binding"/>
    <property type="evidence" value="ECO:0007669"/>
    <property type="project" value="UniProtKB-KW"/>
</dbReference>
<dbReference type="PRINTS" id="PR00723">
    <property type="entry name" value="SUBTILISIN"/>
</dbReference>
<dbReference type="PROSITE" id="PS51820">
    <property type="entry name" value="PA14"/>
    <property type="match status" value="1"/>
</dbReference>
<keyword evidence="17" id="KW-1185">Reference proteome</keyword>
<feature type="compositionally biased region" description="Basic and acidic residues" evidence="13">
    <location>
        <begin position="453"/>
        <end position="464"/>
    </location>
</feature>
<dbReference type="PROSITE" id="PS00136">
    <property type="entry name" value="SUBTILASE_ASP"/>
    <property type="match status" value="1"/>
</dbReference>
<dbReference type="GO" id="GO:0031267">
    <property type="term" value="F:small GTPase binding"/>
    <property type="evidence" value="ECO:0007669"/>
    <property type="project" value="TreeGrafter"/>
</dbReference>
<evidence type="ECO:0000313" key="17">
    <source>
        <dbReference type="Proteomes" id="UP001190700"/>
    </source>
</evidence>
<keyword evidence="8" id="KW-0106">Calcium</keyword>
<dbReference type="Gene3D" id="2.60.120.260">
    <property type="entry name" value="Galactose-binding domain-like"/>
    <property type="match status" value="1"/>
</dbReference>
<dbReference type="PROSITE" id="PS00137">
    <property type="entry name" value="SUBTILASE_HIS"/>
    <property type="match status" value="1"/>
</dbReference>
<dbReference type="InterPro" id="IPR011874">
    <property type="entry name" value="Fibro_Slime"/>
</dbReference>
<evidence type="ECO:0000256" key="4">
    <source>
        <dbReference type="ARBA" id="ARBA00022729"/>
    </source>
</evidence>
<accession>A0AAE0L149</accession>
<dbReference type="InterPro" id="IPR034204">
    <property type="entry name" value="PfSUB1-like_cat_dom"/>
</dbReference>
<feature type="region of interest" description="Disordered" evidence="13">
    <location>
        <begin position="2615"/>
        <end position="2653"/>
    </location>
</feature>
<evidence type="ECO:0000256" key="14">
    <source>
        <dbReference type="SAM" id="SignalP"/>
    </source>
</evidence>
<feature type="region of interest" description="Disordered" evidence="13">
    <location>
        <begin position="443"/>
        <end position="464"/>
    </location>
</feature>
<evidence type="ECO:0000256" key="7">
    <source>
        <dbReference type="ARBA" id="ARBA00022825"/>
    </source>
</evidence>
<dbReference type="PANTHER" id="PTHR46207:SF1">
    <property type="entry name" value="PROTEIN RCC2"/>
    <property type="match status" value="1"/>
</dbReference>
<feature type="domain" description="PA14" evidence="15">
    <location>
        <begin position="2798"/>
        <end position="2957"/>
    </location>
</feature>
<feature type="repeat" description="RCC1" evidence="11">
    <location>
        <begin position="2526"/>
        <end position="2577"/>
    </location>
</feature>
<evidence type="ECO:0000313" key="16">
    <source>
        <dbReference type="EMBL" id="KAK3268082.1"/>
    </source>
</evidence>